<feature type="domain" description="Enoyl reductase (ER)" evidence="1">
    <location>
        <begin position="11"/>
        <end position="305"/>
    </location>
</feature>
<evidence type="ECO:0000259" key="1">
    <source>
        <dbReference type="SMART" id="SM00829"/>
    </source>
</evidence>
<dbReference type="InterPro" id="IPR013154">
    <property type="entry name" value="ADH-like_N"/>
</dbReference>
<organism evidence="2 3">
    <name type="scientific">Amycolatopsis pretoriensis</name>
    <dbReference type="NCBI Taxonomy" id="218821"/>
    <lineage>
        <taxon>Bacteria</taxon>
        <taxon>Bacillati</taxon>
        <taxon>Actinomycetota</taxon>
        <taxon>Actinomycetes</taxon>
        <taxon>Pseudonocardiales</taxon>
        <taxon>Pseudonocardiaceae</taxon>
        <taxon>Amycolatopsis</taxon>
    </lineage>
</organism>
<dbReference type="Proteomes" id="UP000198878">
    <property type="component" value="Unassembled WGS sequence"/>
</dbReference>
<evidence type="ECO:0000313" key="3">
    <source>
        <dbReference type="Proteomes" id="UP000198878"/>
    </source>
</evidence>
<dbReference type="SUPFAM" id="SSF51735">
    <property type="entry name" value="NAD(P)-binding Rossmann-fold domains"/>
    <property type="match status" value="1"/>
</dbReference>
<proteinExistence type="predicted"/>
<dbReference type="InterPro" id="IPR052585">
    <property type="entry name" value="Lipid_raft_assoc_Zn_ADH"/>
</dbReference>
<dbReference type="InterPro" id="IPR036291">
    <property type="entry name" value="NAD(P)-bd_dom_sf"/>
</dbReference>
<dbReference type="InterPro" id="IPR020843">
    <property type="entry name" value="ER"/>
</dbReference>
<dbReference type="SUPFAM" id="SSF50129">
    <property type="entry name" value="GroES-like"/>
    <property type="match status" value="1"/>
</dbReference>
<gene>
    <name evidence="2" type="ORF">SAMN05421837_114148</name>
</gene>
<dbReference type="Pfam" id="PF08240">
    <property type="entry name" value="ADH_N"/>
    <property type="match status" value="1"/>
</dbReference>
<dbReference type="SMART" id="SM00829">
    <property type="entry name" value="PKS_ER"/>
    <property type="match status" value="1"/>
</dbReference>
<keyword evidence="3" id="KW-1185">Reference proteome</keyword>
<protein>
    <submittedName>
        <fullName evidence="2">NADPH:quinone reductase</fullName>
    </submittedName>
</protein>
<dbReference type="Gene3D" id="3.90.180.10">
    <property type="entry name" value="Medium-chain alcohol dehydrogenases, catalytic domain"/>
    <property type="match status" value="1"/>
</dbReference>
<accession>A0A1H5RIN8</accession>
<dbReference type="Gene3D" id="3.40.50.720">
    <property type="entry name" value="NAD(P)-binding Rossmann-like Domain"/>
    <property type="match status" value="1"/>
</dbReference>
<dbReference type="PANTHER" id="PTHR43482:SF1">
    <property type="entry name" value="PROTEIN AST1-RELATED"/>
    <property type="match status" value="1"/>
</dbReference>
<dbReference type="GO" id="GO:0016491">
    <property type="term" value="F:oxidoreductase activity"/>
    <property type="evidence" value="ECO:0007669"/>
    <property type="project" value="InterPro"/>
</dbReference>
<dbReference type="STRING" id="218821.SAMN05421837_114148"/>
<evidence type="ECO:0000313" key="2">
    <source>
        <dbReference type="EMBL" id="SEF37588.1"/>
    </source>
</evidence>
<dbReference type="RefSeq" id="WP_086677928.1">
    <property type="nucleotide sequence ID" value="NZ_FNUJ01000014.1"/>
</dbReference>
<reference evidence="3" key="1">
    <citation type="submission" date="2016-10" db="EMBL/GenBank/DDBJ databases">
        <authorList>
            <person name="Varghese N."/>
            <person name="Submissions S."/>
        </authorList>
    </citation>
    <scope>NUCLEOTIDE SEQUENCE [LARGE SCALE GENOMIC DNA]</scope>
    <source>
        <strain evidence="3">DSM 44654</strain>
    </source>
</reference>
<name>A0A1H5RIN8_9PSEU</name>
<dbReference type="Pfam" id="PF13602">
    <property type="entry name" value="ADH_zinc_N_2"/>
    <property type="match status" value="1"/>
</dbReference>
<sequence>MRTLRFHRTGEPLDVLRLEEAEPPQPAPGQLRVTVEVCTVNPADLALCRGLYPGDLPRGIGLEVAGTVDALGENVTGVRLGDAVFGPVPFTGPTAGASDLAVLDTWFPRPPALAPAAAAALPMAVDTAQLGLDLLAITPATTLLVSGGGTTTGFAAVQLARRTGARVLTTAGPTHAEALRATGAEVTPYGGGMAGRVRELAGGPVDVVLDVSPPDDATIPELLRTVTDPSHVLTISNLAAARELGARDAFTEGPLGHRYDVVGKCARLAARRRFGIPVARVVPLADWREAIETSQSQRPGGKVVLQVAPR</sequence>
<dbReference type="InterPro" id="IPR011032">
    <property type="entry name" value="GroES-like_sf"/>
</dbReference>
<dbReference type="OrthoDB" id="2665481at2"/>
<dbReference type="PANTHER" id="PTHR43482">
    <property type="entry name" value="PROTEIN AST1-RELATED"/>
    <property type="match status" value="1"/>
</dbReference>
<dbReference type="EMBL" id="FNUJ01000014">
    <property type="protein sequence ID" value="SEF37588.1"/>
    <property type="molecule type" value="Genomic_DNA"/>
</dbReference>
<dbReference type="AlphaFoldDB" id="A0A1H5RIN8"/>